<evidence type="ECO:0000256" key="2">
    <source>
        <dbReference type="SAM" id="Phobius"/>
    </source>
</evidence>
<proteinExistence type="predicted"/>
<sequence>MKFLRSCHKREPSEEEVPYPNIPIYAKKWPPPPDPDEISPANANLPSVADPTQQHQPETKQQEQANEDKPAYVPTHDPRPRFPEWGGWLAAVTRRVAIACHGITLGFVQVLRFENDLQGDNPAAIEAQTAFSIVVGLIEYLAIMHPRLFVPIPTNPCPPPGFPPQKHYFWITYRLPATLMVLFESLSIIGTAYTMDFLATRDLYFDGREWHCEKGLCGRTVALNATVIFMFELLCIVLHMGFLIEALWYAKLSDLDRRLNDWLIAGMDPQQQLRHQTRDVV</sequence>
<name>A0A2T2NUE2_CORCC</name>
<feature type="transmembrane region" description="Helical" evidence="2">
    <location>
        <begin position="228"/>
        <end position="250"/>
    </location>
</feature>
<evidence type="ECO:0000256" key="1">
    <source>
        <dbReference type="SAM" id="MobiDB-lite"/>
    </source>
</evidence>
<feature type="region of interest" description="Disordered" evidence="1">
    <location>
        <begin position="1"/>
        <end position="79"/>
    </location>
</feature>
<feature type="compositionally biased region" description="Basic and acidic residues" evidence="1">
    <location>
        <begin position="57"/>
        <end position="79"/>
    </location>
</feature>
<organism evidence="3 4">
    <name type="scientific">Corynespora cassiicola Philippines</name>
    <dbReference type="NCBI Taxonomy" id="1448308"/>
    <lineage>
        <taxon>Eukaryota</taxon>
        <taxon>Fungi</taxon>
        <taxon>Dikarya</taxon>
        <taxon>Ascomycota</taxon>
        <taxon>Pezizomycotina</taxon>
        <taxon>Dothideomycetes</taxon>
        <taxon>Pleosporomycetidae</taxon>
        <taxon>Pleosporales</taxon>
        <taxon>Corynesporascaceae</taxon>
        <taxon>Corynespora</taxon>
    </lineage>
</organism>
<keyword evidence="4" id="KW-1185">Reference proteome</keyword>
<keyword evidence="2" id="KW-0472">Membrane</keyword>
<evidence type="ECO:0000313" key="4">
    <source>
        <dbReference type="Proteomes" id="UP000240883"/>
    </source>
</evidence>
<keyword evidence="2" id="KW-1133">Transmembrane helix</keyword>
<evidence type="ECO:0000313" key="3">
    <source>
        <dbReference type="EMBL" id="PSN69020.1"/>
    </source>
</evidence>
<gene>
    <name evidence="3" type="ORF">BS50DRAFT_632843</name>
</gene>
<dbReference type="AlphaFoldDB" id="A0A2T2NUE2"/>
<reference evidence="3 4" key="1">
    <citation type="journal article" date="2018" name="Front. Microbiol.">
        <title>Genome-Wide Analysis of Corynespora cassiicola Leaf Fall Disease Putative Effectors.</title>
        <authorList>
            <person name="Lopez D."/>
            <person name="Ribeiro S."/>
            <person name="Label P."/>
            <person name="Fumanal B."/>
            <person name="Venisse J.S."/>
            <person name="Kohler A."/>
            <person name="de Oliveira R.R."/>
            <person name="Labutti K."/>
            <person name="Lipzen A."/>
            <person name="Lail K."/>
            <person name="Bauer D."/>
            <person name="Ohm R.A."/>
            <person name="Barry K.W."/>
            <person name="Spatafora J."/>
            <person name="Grigoriev I.V."/>
            <person name="Martin F.M."/>
            <person name="Pujade-Renaud V."/>
        </authorList>
    </citation>
    <scope>NUCLEOTIDE SEQUENCE [LARGE SCALE GENOMIC DNA]</scope>
    <source>
        <strain evidence="3 4">Philippines</strain>
    </source>
</reference>
<protein>
    <submittedName>
        <fullName evidence="3">Uncharacterized protein</fullName>
    </submittedName>
</protein>
<dbReference type="EMBL" id="KZ678133">
    <property type="protein sequence ID" value="PSN69020.1"/>
    <property type="molecule type" value="Genomic_DNA"/>
</dbReference>
<dbReference type="Proteomes" id="UP000240883">
    <property type="component" value="Unassembled WGS sequence"/>
</dbReference>
<feature type="transmembrane region" description="Helical" evidence="2">
    <location>
        <begin position="175"/>
        <end position="195"/>
    </location>
</feature>
<accession>A0A2T2NUE2</accession>
<keyword evidence="2" id="KW-0812">Transmembrane</keyword>